<proteinExistence type="predicted"/>
<name>A0ABW0FXH8_9PROT</name>
<dbReference type="EMBL" id="JBHSLC010000002">
    <property type="protein sequence ID" value="MFC5353505.1"/>
    <property type="molecule type" value="Genomic_DNA"/>
</dbReference>
<evidence type="ECO:0000313" key="2">
    <source>
        <dbReference type="Proteomes" id="UP001596166"/>
    </source>
</evidence>
<sequence>MSAPIREARENFPSHEIVEGIAQRLPIAVHGVVGHDRMIAEFCVLSTSNIAERCARSFLRVGQNAGMDDIEAERLRDLMRKLVKELEAAGAIESPTDWCKKAGLPESTLRMFTKEDPKNRTRSMTMVNYVALARAVNLPVAALIGEDAARNVRERMILDAARLTDEDADRAITDQASRG</sequence>
<keyword evidence="2" id="KW-1185">Reference proteome</keyword>
<comment type="caution">
    <text evidence="1">The sequence shown here is derived from an EMBL/GenBank/DDBJ whole genome shotgun (WGS) entry which is preliminary data.</text>
</comment>
<accession>A0ABW0FXH8</accession>
<evidence type="ECO:0000313" key="1">
    <source>
        <dbReference type="EMBL" id="MFC5353505.1"/>
    </source>
</evidence>
<organism evidence="1 2">
    <name type="scientific">Azospirillum himalayense</name>
    <dbReference type="NCBI Taxonomy" id="654847"/>
    <lineage>
        <taxon>Bacteria</taxon>
        <taxon>Pseudomonadati</taxon>
        <taxon>Pseudomonadota</taxon>
        <taxon>Alphaproteobacteria</taxon>
        <taxon>Rhodospirillales</taxon>
        <taxon>Azospirillaceae</taxon>
        <taxon>Azospirillum</taxon>
    </lineage>
</organism>
<evidence type="ECO:0008006" key="3">
    <source>
        <dbReference type="Google" id="ProtNLM"/>
    </source>
</evidence>
<protein>
    <recommendedName>
        <fullName evidence="3">XRE family transcriptional regulator</fullName>
    </recommendedName>
</protein>
<dbReference type="RefSeq" id="WP_376993332.1">
    <property type="nucleotide sequence ID" value="NZ_JBHSLC010000002.1"/>
</dbReference>
<gene>
    <name evidence="1" type="ORF">ACFPMG_00670</name>
</gene>
<reference evidence="2" key="1">
    <citation type="journal article" date="2019" name="Int. J. Syst. Evol. Microbiol.">
        <title>The Global Catalogue of Microorganisms (GCM) 10K type strain sequencing project: providing services to taxonomists for standard genome sequencing and annotation.</title>
        <authorList>
            <consortium name="The Broad Institute Genomics Platform"/>
            <consortium name="The Broad Institute Genome Sequencing Center for Infectious Disease"/>
            <person name="Wu L."/>
            <person name="Ma J."/>
        </authorList>
    </citation>
    <scope>NUCLEOTIDE SEQUENCE [LARGE SCALE GENOMIC DNA]</scope>
    <source>
        <strain evidence="2">CCUG 58760</strain>
    </source>
</reference>
<dbReference type="Proteomes" id="UP001596166">
    <property type="component" value="Unassembled WGS sequence"/>
</dbReference>